<dbReference type="PROSITE" id="PS50240">
    <property type="entry name" value="TRYPSIN_DOM"/>
    <property type="match status" value="1"/>
</dbReference>
<keyword evidence="2" id="KW-0732">Signal</keyword>
<evidence type="ECO:0000313" key="8">
    <source>
        <dbReference type="EMBL" id="KPL55042.1"/>
    </source>
</evidence>
<gene>
    <name evidence="8" type="ORF">ABB55_24780</name>
</gene>
<dbReference type="InterPro" id="IPR018114">
    <property type="entry name" value="TRYPSIN_HIS"/>
</dbReference>
<dbReference type="PRINTS" id="PR00722">
    <property type="entry name" value="CHYMOTRYPSIN"/>
</dbReference>
<keyword evidence="3 6" id="KW-0378">Hydrolase</keyword>
<evidence type="ECO:0000256" key="5">
    <source>
        <dbReference type="ARBA" id="ARBA00023157"/>
    </source>
</evidence>
<dbReference type="Pfam" id="PF14326">
    <property type="entry name" value="DUF4384"/>
    <property type="match status" value="1"/>
</dbReference>
<dbReference type="GO" id="GO:0006508">
    <property type="term" value="P:proteolysis"/>
    <property type="evidence" value="ECO:0007669"/>
    <property type="project" value="UniProtKB-KW"/>
</dbReference>
<keyword evidence="5" id="KW-1015">Disulfide bond</keyword>
<feature type="domain" description="Peptidase S1" evidence="7">
    <location>
        <begin position="84"/>
        <end position="321"/>
    </location>
</feature>
<dbReference type="PANTHER" id="PTHR24252">
    <property type="entry name" value="ACROSIN-RELATED"/>
    <property type="match status" value="1"/>
</dbReference>
<organism evidence="8 9">
    <name type="scientific">Prosthecodimorpha hirschii</name>
    <dbReference type="NCBI Taxonomy" id="665126"/>
    <lineage>
        <taxon>Bacteria</taxon>
        <taxon>Pseudomonadati</taxon>
        <taxon>Pseudomonadota</taxon>
        <taxon>Alphaproteobacteria</taxon>
        <taxon>Hyphomicrobiales</taxon>
        <taxon>Ancalomicrobiaceae</taxon>
        <taxon>Prosthecodimorpha</taxon>
    </lineage>
</organism>
<reference evidence="8 9" key="2">
    <citation type="submission" date="2015-10" db="EMBL/GenBank/DDBJ databases">
        <title>Draft Genome Sequence of Prosthecomicrobium hirschii ATCC 27832.</title>
        <authorList>
            <person name="Daniel J."/>
            <person name="Givan S.A."/>
            <person name="Brun Y.V."/>
            <person name="Brown P.J."/>
        </authorList>
    </citation>
    <scope>NUCLEOTIDE SEQUENCE [LARGE SCALE GENOMIC DNA]</scope>
    <source>
        <strain evidence="8 9">16</strain>
    </source>
</reference>
<dbReference type="SUPFAM" id="SSF50494">
    <property type="entry name" value="Trypsin-like serine proteases"/>
    <property type="match status" value="1"/>
</dbReference>
<evidence type="ECO:0000256" key="2">
    <source>
        <dbReference type="ARBA" id="ARBA00022729"/>
    </source>
</evidence>
<dbReference type="EMBL" id="LJYW01000001">
    <property type="protein sequence ID" value="KPL55042.1"/>
    <property type="molecule type" value="Genomic_DNA"/>
</dbReference>
<dbReference type="PANTHER" id="PTHR24252:SF7">
    <property type="entry name" value="HYALIN"/>
    <property type="match status" value="1"/>
</dbReference>
<reference evidence="8 9" key="1">
    <citation type="submission" date="2015-09" db="EMBL/GenBank/DDBJ databases">
        <authorList>
            <person name="Jackson K.R."/>
            <person name="Lunt B.L."/>
            <person name="Fisher J.N.B."/>
            <person name="Gardner A.V."/>
            <person name="Bailey M.E."/>
            <person name="Deus L.M."/>
            <person name="Earl A.S."/>
            <person name="Gibby P.D."/>
            <person name="Hartmann K.A."/>
            <person name="Liu J.E."/>
            <person name="Manci A.M."/>
            <person name="Nielsen D.A."/>
            <person name="Solomon M.B."/>
            <person name="Breakwell D.P."/>
            <person name="Burnett S.H."/>
            <person name="Grose J.H."/>
        </authorList>
    </citation>
    <scope>NUCLEOTIDE SEQUENCE [LARGE SCALE GENOMIC DNA]</scope>
    <source>
        <strain evidence="8 9">16</strain>
    </source>
</reference>
<accession>A0A0P6VUW0</accession>
<proteinExistence type="predicted"/>
<evidence type="ECO:0000313" key="9">
    <source>
        <dbReference type="Proteomes" id="UP000048984"/>
    </source>
</evidence>
<evidence type="ECO:0000256" key="4">
    <source>
        <dbReference type="ARBA" id="ARBA00022825"/>
    </source>
</evidence>
<dbReference type="GO" id="GO:0004252">
    <property type="term" value="F:serine-type endopeptidase activity"/>
    <property type="evidence" value="ECO:0007669"/>
    <property type="project" value="InterPro"/>
</dbReference>
<dbReference type="Pfam" id="PF00089">
    <property type="entry name" value="Trypsin"/>
    <property type="match status" value="1"/>
</dbReference>
<keyword evidence="1 6" id="KW-0645">Protease</keyword>
<dbReference type="InterPro" id="IPR025493">
    <property type="entry name" value="DUF4384"/>
</dbReference>
<comment type="caution">
    <text evidence="8">The sequence shown here is derived from an EMBL/GenBank/DDBJ whole genome shotgun (WGS) entry which is preliminary data.</text>
</comment>
<dbReference type="RefSeq" id="WP_054361209.1">
    <property type="nucleotide sequence ID" value="NZ_LJYW01000001.1"/>
</dbReference>
<dbReference type="InterPro" id="IPR043504">
    <property type="entry name" value="Peptidase_S1_PA_chymotrypsin"/>
</dbReference>
<dbReference type="Proteomes" id="UP000048984">
    <property type="component" value="Unassembled WGS sequence"/>
</dbReference>
<dbReference type="PROSITE" id="PS00134">
    <property type="entry name" value="TRYPSIN_HIS"/>
    <property type="match status" value="1"/>
</dbReference>
<protein>
    <recommendedName>
        <fullName evidence="7">Peptidase S1 domain-containing protein</fullName>
    </recommendedName>
</protein>
<dbReference type="Gene3D" id="2.40.10.10">
    <property type="entry name" value="Trypsin-like serine proteases"/>
    <property type="match status" value="1"/>
</dbReference>
<sequence>MDVKQVLGSGRRARKAAMLGVALVTGLAAGEAISMRTGVAAEADAGLLRMAQADPMRGLGRASNFDEEPSIDDLARSRTRTDRILDGSQAEAGKWPSMAAIFIQRQGEKPFNFCGGTVISERWILTAAHCAAAMKKQSNASFFIREGTNDLNGGSKNDVQVAEIVAHPDYDGSKTLNDVALLRLAGAAKSPRQSLASGPLMGQLVVPDRKGTVIGFGATSEGGDASSQLMQVDVPVVKQNRCQEVYGNDRITNANYCAGYDKGGKDSCQGDSGGPMFVPGRNGEFLQVGVVSWGKGCGRPNLPGVYASVGHFERWIRERVSDADFQVQQGPEKPVVAGTEQALGTVTQGAQTTDKPSQNAQVKVEIVQGPRLKVGQFLDIRVISSVSGRLALFNQDSNGRSYQIFPSKGMPSGQENGAIARIDAGRLLGVPSAKQRQQGFRFQVTPPVGPNRLIALVLPERVKVDDVLGRYADGSDIPNLDQMLAELVDREVRTRGIQAVKVEAPTDRAVSEFEYEIVQ</sequence>
<evidence type="ECO:0000259" key="7">
    <source>
        <dbReference type="PROSITE" id="PS50240"/>
    </source>
</evidence>
<dbReference type="CDD" id="cd00190">
    <property type="entry name" value="Tryp_SPc"/>
    <property type="match status" value="1"/>
</dbReference>
<dbReference type="STRING" id="665126.ABB55_24780"/>
<evidence type="ECO:0000256" key="1">
    <source>
        <dbReference type="ARBA" id="ARBA00022670"/>
    </source>
</evidence>
<evidence type="ECO:0000256" key="6">
    <source>
        <dbReference type="RuleBase" id="RU363034"/>
    </source>
</evidence>
<dbReference type="InterPro" id="IPR001254">
    <property type="entry name" value="Trypsin_dom"/>
</dbReference>
<evidence type="ECO:0000256" key="3">
    <source>
        <dbReference type="ARBA" id="ARBA00022801"/>
    </source>
</evidence>
<dbReference type="InterPro" id="IPR033116">
    <property type="entry name" value="TRYPSIN_SER"/>
</dbReference>
<dbReference type="PROSITE" id="PS00135">
    <property type="entry name" value="TRYPSIN_SER"/>
    <property type="match status" value="1"/>
</dbReference>
<dbReference type="AlphaFoldDB" id="A0A0P6VUW0"/>
<dbReference type="SMART" id="SM00020">
    <property type="entry name" value="Tryp_SPc"/>
    <property type="match status" value="1"/>
</dbReference>
<keyword evidence="4 6" id="KW-0720">Serine protease</keyword>
<dbReference type="InterPro" id="IPR001314">
    <property type="entry name" value="Peptidase_S1A"/>
</dbReference>
<name>A0A0P6VUW0_9HYPH</name>
<dbReference type="InterPro" id="IPR009003">
    <property type="entry name" value="Peptidase_S1_PA"/>
</dbReference>
<keyword evidence="9" id="KW-1185">Reference proteome</keyword>
<dbReference type="FunFam" id="2.40.10.10:FF:000120">
    <property type="entry name" value="Putative serine protease"/>
    <property type="match status" value="1"/>
</dbReference>